<accession>A0A6J6UPC5</accession>
<gene>
    <name evidence="1" type="ORF">UFOPK2855_00668</name>
</gene>
<dbReference type="Gene3D" id="3.40.50.1820">
    <property type="entry name" value="alpha/beta hydrolase"/>
    <property type="match status" value="1"/>
</dbReference>
<dbReference type="AlphaFoldDB" id="A0A6J6UPC5"/>
<organism evidence="1">
    <name type="scientific">freshwater metagenome</name>
    <dbReference type="NCBI Taxonomy" id="449393"/>
    <lineage>
        <taxon>unclassified sequences</taxon>
        <taxon>metagenomes</taxon>
        <taxon>ecological metagenomes</taxon>
    </lineage>
</organism>
<dbReference type="EMBL" id="CAEZZK010000115">
    <property type="protein sequence ID" value="CAB4761114.1"/>
    <property type="molecule type" value="Genomic_DNA"/>
</dbReference>
<reference evidence="1" key="1">
    <citation type="submission" date="2020-05" db="EMBL/GenBank/DDBJ databases">
        <authorList>
            <person name="Chiriac C."/>
            <person name="Salcher M."/>
            <person name="Ghai R."/>
            <person name="Kavagutti S V."/>
        </authorList>
    </citation>
    <scope>NUCLEOTIDE SEQUENCE</scope>
</reference>
<protein>
    <submittedName>
        <fullName evidence="1">Unannotated protein</fullName>
    </submittedName>
</protein>
<dbReference type="SUPFAM" id="SSF53474">
    <property type="entry name" value="alpha/beta-Hydrolases"/>
    <property type="match status" value="1"/>
</dbReference>
<dbReference type="InterPro" id="IPR029058">
    <property type="entry name" value="AB_hydrolase_fold"/>
</dbReference>
<evidence type="ECO:0000313" key="1">
    <source>
        <dbReference type="EMBL" id="CAB4761114.1"/>
    </source>
</evidence>
<sequence>MALSSIAAKFERAILVSGIFDLEPITNTSINDSTRLDAESSYHLSPINFVSQAKDTPLVIIWGENETDEFKRQSRDFESAWNKTDEHTPCIAREISKRNHFDVLYDLTTPIVTDLFNE</sequence>
<proteinExistence type="predicted"/>
<name>A0A6J6UPC5_9ZZZZ</name>